<evidence type="ECO:0000313" key="1">
    <source>
        <dbReference type="EMBL" id="EEY19857.1"/>
    </source>
</evidence>
<sequence>MCPADDQPKWNSDEQLKLAPLTARSRPPCPAPSPVVRWKVEIRPAHGRERLADRRGLATGTYPDCIVRRPPPVANQPAIKQAGGVGGLCTSVGGPRLSLGSHFYFLTMMVGEWADQPAWRHEDAPTCNLGI</sequence>
<dbReference type="RefSeq" id="XP_003003524.1">
    <property type="nucleotide sequence ID" value="XM_003003478.1"/>
</dbReference>
<proteinExistence type="predicted"/>
<dbReference type="HOGENOM" id="CLU_1929184_0_0_1"/>
<dbReference type="AlphaFoldDB" id="C9SM42"/>
<dbReference type="KEGG" id="val:VDBG_05966"/>
<dbReference type="EMBL" id="DS985220">
    <property type="protein sequence ID" value="EEY19857.1"/>
    <property type="molecule type" value="Genomic_DNA"/>
</dbReference>
<dbReference type="Proteomes" id="UP000008698">
    <property type="component" value="Unassembled WGS sequence"/>
</dbReference>
<gene>
    <name evidence="1" type="ORF">VDBG_05966</name>
</gene>
<reference evidence="2" key="1">
    <citation type="journal article" date="2011" name="PLoS Pathog.">
        <title>Comparative genomics yields insights into niche adaptation of plant vascular wilt pathogens.</title>
        <authorList>
            <person name="Klosterman S.J."/>
            <person name="Subbarao K.V."/>
            <person name="Kang S."/>
            <person name="Veronese P."/>
            <person name="Gold S.E."/>
            <person name="Thomma B.P.H.J."/>
            <person name="Chen Z."/>
            <person name="Henrissat B."/>
            <person name="Lee Y.-H."/>
            <person name="Park J."/>
            <person name="Garcia-Pedrajas M.D."/>
            <person name="Barbara D.J."/>
            <person name="Anchieta A."/>
            <person name="de Jonge R."/>
            <person name="Santhanam P."/>
            <person name="Maruthachalam K."/>
            <person name="Atallah Z."/>
            <person name="Amyotte S.G."/>
            <person name="Paz Z."/>
            <person name="Inderbitzin P."/>
            <person name="Hayes R.J."/>
            <person name="Heiman D.I."/>
            <person name="Young S."/>
            <person name="Zeng Q."/>
            <person name="Engels R."/>
            <person name="Galagan J."/>
            <person name="Cuomo C.A."/>
            <person name="Dobinson K.F."/>
            <person name="Ma L.-J."/>
        </authorList>
    </citation>
    <scope>NUCLEOTIDE SEQUENCE [LARGE SCALE GENOMIC DNA]</scope>
    <source>
        <strain evidence="2">VaMs.102 / ATCC MYA-4576 / FGSC 10136</strain>
    </source>
</reference>
<organism evidence="2">
    <name type="scientific">Verticillium alfalfae (strain VaMs.102 / ATCC MYA-4576 / FGSC 10136)</name>
    <name type="common">Verticillium wilt of alfalfa</name>
    <name type="synonym">Verticillium albo-atrum</name>
    <dbReference type="NCBI Taxonomy" id="526221"/>
    <lineage>
        <taxon>Eukaryota</taxon>
        <taxon>Fungi</taxon>
        <taxon>Dikarya</taxon>
        <taxon>Ascomycota</taxon>
        <taxon>Pezizomycotina</taxon>
        <taxon>Sordariomycetes</taxon>
        <taxon>Hypocreomycetidae</taxon>
        <taxon>Glomerellales</taxon>
        <taxon>Plectosphaerellaceae</taxon>
        <taxon>Verticillium</taxon>
    </lineage>
</organism>
<dbReference type="GeneID" id="9536323"/>
<accession>C9SM42</accession>
<name>C9SM42_VERA1</name>
<protein>
    <submittedName>
        <fullName evidence="1">Predicted protein</fullName>
    </submittedName>
</protein>
<keyword evidence="2" id="KW-1185">Reference proteome</keyword>
<evidence type="ECO:0000313" key="2">
    <source>
        <dbReference type="Proteomes" id="UP000008698"/>
    </source>
</evidence>